<gene>
    <name evidence="1" type="ORF">HF329_33310</name>
</gene>
<dbReference type="RefSeq" id="WP_168811441.1">
    <property type="nucleotide sequence ID" value="NZ_CP051205.1"/>
</dbReference>
<dbReference type="AlphaFoldDB" id="A0AAE7DAY8"/>
<evidence type="ECO:0000313" key="1">
    <source>
        <dbReference type="EMBL" id="QJB35928.1"/>
    </source>
</evidence>
<reference evidence="2" key="1">
    <citation type="submission" date="2020-04" db="EMBL/GenBank/DDBJ databases">
        <authorList>
            <person name="Kittiwongwattana C."/>
        </authorList>
    </citation>
    <scope>NUCLEOTIDE SEQUENCE [LARGE SCALE GENOMIC DNA]</scope>
    <source>
        <strain evidence="2">1310</strain>
    </source>
</reference>
<name>A0AAE7DAY8_9BACT</name>
<evidence type="ECO:0000313" key="2">
    <source>
        <dbReference type="Proteomes" id="UP000502421"/>
    </source>
</evidence>
<accession>A0AAE7DAY8</accession>
<dbReference type="Proteomes" id="UP000502421">
    <property type="component" value="Chromosome"/>
</dbReference>
<proteinExistence type="predicted"/>
<organism evidence="1 2">
    <name type="scientific">Chitinophaga oryzae</name>
    <dbReference type="NCBI Taxonomy" id="2725414"/>
    <lineage>
        <taxon>Bacteria</taxon>
        <taxon>Pseudomonadati</taxon>
        <taxon>Bacteroidota</taxon>
        <taxon>Chitinophagia</taxon>
        <taxon>Chitinophagales</taxon>
        <taxon>Chitinophagaceae</taxon>
        <taxon>Chitinophaga</taxon>
    </lineage>
</organism>
<dbReference type="EMBL" id="CP051205">
    <property type="protein sequence ID" value="QJB35928.1"/>
    <property type="molecule type" value="Genomic_DNA"/>
</dbReference>
<sequence>MASTDPIELNYLVFDDEDEEQNQNLLNVKVPGFSCNLLFVNPVEFYNAENDTFDIEAFKSKIIDITRGRHISLVATDWNMMRSCSNYSEVNGLEIIEILLKINEKYRKCPFLVYSGNPNEASAVLIGKIRSEVCIDTNEPIYSLQLLTLLLELKIKFCSRNSRFNEIKTLIKGEKSISLIVMNLLATFDSNLVVNTGNEFYDGRTVGSLVDAISQDNDLGFKFVREFIELSIANYTELNG</sequence>
<protein>
    <submittedName>
        <fullName evidence="1">Uncharacterized protein</fullName>
    </submittedName>
</protein>
<dbReference type="KEGG" id="coy:HF329_33310"/>